<evidence type="ECO:0000313" key="5">
    <source>
        <dbReference type="EMBL" id="QIW99743.1"/>
    </source>
</evidence>
<comment type="similarity">
    <text evidence="2 4">Belongs to the eukaryotic RPB8 RNA polymerase subunit family.</text>
</comment>
<name>A0A6H0XYC6_9PEZI</name>
<dbReference type="Gene3D" id="2.40.50.140">
    <property type="entry name" value="Nucleic acid-binding proteins"/>
    <property type="match status" value="1"/>
</dbReference>
<proteinExistence type="inferred from homology"/>
<evidence type="ECO:0000313" key="6">
    <source>
        <dbReference type="Proteomes" id="UP000503462"/>
    </source>
</evidence>
<dbReference type="PANTHER" id="PTHR10917">
    <property type="entry name" value="DNA-DIRECTED RNA POLYMERASES I, II, AND III SUBUNIT RPABC3"/>
    <property type="match status" value="1"/>
</dbReference>
<dbReference type="GO" id="GO:0005666">
    <property type="term" value="C:RNA polymerase III complex"/>
    <property type="evidence" value="ECO:0007669"/>
    <property type="project" value="TreeGrafter"/>
</dbReference>
<dbReference type="GO" id="GO:0003899">
    <property type="term" value="F:DNA-directed RNA polymerase activity"/>
    <property type="evidence" value="ECO:0007669"/>
    <property type="project" value="UniProtKB-UniRule"/>
</dbReference>
<sequence>MSGDATLYEESFQITTVVDDKYERVARVLGASQDSLTSLTLDINNELYPLAVGDNISMCLATTLNLDGTKDERGWRDRKGEPSLADLWDYVCYGKIYRFEQADNEKNIKCYVSFGGLLLCLDGPHRKLSPLRIDHVYMLLKK</sequence>
<dbReference type="Proteomes" id="UP000503462">
    <property type="component" value="Chromosome 3"/>
</dbReference>
<keyword evidence="6" id="KW-1185">Reference proteome</keyword>
<evidence type="ECO:0000256" key="2">
    <source>
        <dbReference type="ARBA" id="ARBA00008912"/>
    </source>
</evidence>
<dbReference type="InterPro" id="IPR005570">
    <property type="entry name" value="RPABC3"/>
</dbReference>
<dbReference type="InterPro" id="IPR012340">
    <property type="entry name" value="NA-bd_OB-fold"/>
</dbReference>
<dbReference type="GO" id="GO:0006351">
    <property type="term" value="P:DNA-templated transcription"/>
    <property type="evidence" value="ECO:0007669"/>
    <property type="project" value="UniProtKB-UniRule"/>
</dbReference>
<organism evidence="5 6">
    <name type="scientific">Peltaster fructicola</name>
    <dbReference type="NCBI Taxonomy" id="286661"/>
    <lineage>
        <taxon>Eukaryota</taxon>
        <taxon>Fungi</taxon>
        <taxon>Dikarya</taxon>
        <taxon>Ascomycota</taxon>
        <taxon>Pezizomycotina</taxon>
        <taxon>Dothideomycetes</taxon>
        <taxon>Dothideomycetes incertae sedis</taxon>
        <taxon>Peltaster</taxon>
    </lineage>
</organism>
<protein>
    <recommendedName>
        <fullName evidence="4">DNA-directed RNA polymerases I, II, and III subunit RPABC3</fullName>
    </recommendedName>
</protein>
<evidence type="ECO:0000256" key="3">
    <source>
        <dbReference type="ARBA" id="ARBA00023242"/>
    </source>
</evidence>
<comment type="subcellular location">
    <subcellularLocation>
        <location evidence="1">Nucleus</location>
    </subcellularLocation>
</comment>
<evidence type="ECO:0000256" key="4">
    <source>
        <dbReference type="PIRNR" id="PIRNR000779"/>
    </source>
</evidence>
<evidence type="ECO:0000256" key="1">
    <source>
        <dbReference type="ARBA" id="ARBA00004123"/>
    </source>
</evidence>
<keyword evidence="3 4" id="KW-0539">Nucleus</keyword>
<dbReference type="AlphaFoldDB" id="A0A6H0XYC6"/>
<dbReference type="PANTHER" id="PTHR10917:SF0">
    <property type="entry name" value="DNA-DIRECTED RNA POLYMERASES I, II, AND III SUBUNIT RPABC3"/>
    <property type="match status" value="1"/>
</dbReference>
<dbReference type="GO" id="GO:0005736">
    <property type="term" value="C:RNA polymerase I complex"/>
    <property type="evidence" value="ECO:0007669"/>
    <property type="project" value="TreeGrafter"/>
</dbReference>
<reference evidence="5 6" key="1">
    <citation type="journal article" date="2016" name="Sci. Rep.">
        <title>Peltaster fructicola genome reveals evolution from an invasive phytopathogen to an ectophytic parasite.</title>
        <authorList>
            <person name="Xu C."/>
            <person name="Chen H."/>
            <person name="Gleason M.L."/>
            <person name="Xu J.R."/>
            <person name="Liu H."/>
            <person name="Zhang R."/>
            <person name="Sun G."/>
        </authorList>
    </citation>
    <scope>NUCLEOTIDE SEQUENCE [LARGE SCALE GENOMIC DNA]</scope>
    <source>
        <strain evidence="5 6">LNHT1506</strain>
    </source>
</reference>
<gene>
    <name evidence="5" type="ORF">AMS68_005261</name>
</gene>
<comment type="function">
    <text evidence="4">DNA-dependent RNA polymerase catalyzes the transcription of DNA into RNA using the four ribonucleoside triphosphates as substrates. Common component of RNA polymerases I, II and III which synthesize ribosomal RNA precursors, mRNA precursors and many functional non-coding RNAs, and small RNAs, such as 5S rRNA and tRNAs, respectively.</text>
</comment>
<dbReference type="Pfam" id="PF03870">
    <property type="entry name" value="RNA_pol_Rpb8"/>
    <property type="match status" value="1"/>
</dbReference>
<dbReference type="EMBL" id="CP051141">
    <property type="protein sequence ID" value="QIW99743.1"/>
    <property type="molecule type" value="Genomic_DNA"/>
</dbReference>
<dbReference type="PIRSF" id="PIRSF000779">
    <property type="entry name" value="RNA_pol_Rpb8"/>
    <property type="match status" value="1"/>
</dbReference>
<dbReference type="OrthoDB" id="20018at2759"/>
<dbReference type="SMART" id="SM00658">
    <property type="entry name" value="RPOL8c"/>
    <property type="match status" value="1"/>
</dbReference>
<dbReference type="SUPFAM" id="SSF50249">
    <property type="entry name" value="Nucleic acid-binding proteins"/>
    <property type="match status" value="1"/>
</dbReference>
<accession>A0A6H0XYC6</accession>
<dbReference type="GO" id="GO:0005665">
    <property type="term" value="C:RNA polymerase II, core complex"/>
    <property type="evidence" value="ECO:0007669"/>
    <property type="project" value="UniProtKB-UniRule"/>
</dbReference>
<dbReference type="FunFam" id="2.40.50.140:FF:000191">
    <property type="entry name" value="DNA-directed RNA polymerases I, II, and III subunit RPABC3"/>
    <property type="match status" value="1"/>
</dbReference>